<feature type="compositionally biased region" description="Low complexity" evidence="1">
    <location>
        <begin position="199"/>
        <end position="212"/>
    </location>
</feature>
<keyword evidence="4" id="KW-1185">Reference proteome</keyword>
<evidence type="ECO:0000256" key="2">
    <source>
        <dbReference type="SAM" id="SignalP"/>
    </source>
</evidence>
<name>A0A6G0WCP5_9STRA</name>
<protein>
    <recommendedName>
        <fullName evidence="5">Glycine zipper 2TM domain-containing protein</fullName>
    </recommendedName>
</protein>
<dbReference type="EMBL" id="VJMJ01000281">
    <property type="protein sequence ID" value="KAF0724118.1"/>
    <property type="molecule type" value="Genomic_DNA"/>
</dbReference>
<evidence type="ECO:0000313" key="3">
    <source>
        <dbReference type="EMBL" id="KAF0724118.1"/>
    </source>
</evidence>
<feature type="signal peptide" evidence="2">
    <location>
        <begin position="1"/>
        <end position="15"/>
    </location>
</feature>
<feature type="region of interest" description="Disordered" evidence="1">
    <location>
        <begin position="153"/>
        <end position="297"/>
    </location>
</feature>
<organism evidence="3 4">
    <name type="scientific">Aphanomyces euteiches</name>
    <dbReference type="NCBI Taxonomy" id="100861"/>
    <lineage>
        <taxon>Eukaryota</taxon>
        <taxon>Sar</taxon>
        <taxon>Stramenopiles</taxon>
        <taxon>Oomycota</taxon>
        <taxon>Saprolegniomycetes</taxon>
        <taxon>Saprolegniales</taxon>
        <taxon>Verrucalvaceae</taxon>
        <taxon>Aphanomyces</taxon>
    </lineage>
</organism>
<dbReference type="AlphaFoldDB" id="A0A6G0WCP5"/>
<evidence type="ECO:0000256" key="1">
    <source>
        <dbReference type="SAM" id="MobiDB-lite"/>
    </source>
</evidence>
<feature type="compositionally biased region" description="Polar residues" evidence="1">
    <location>
        <begin position="175"/>
        <end position="186"/>
    </location>
</feature>
<evidence type="ECO:0008006" key="5">
    <source>
        <dbReference type="Google" id="ProtNLM"/>
    </source>
</evidence>
<feature type="compositionally biased region" description="Polar residues" evidence="1">
    <location>
        <begin position="255"/>
        <end position="266"/>
    </location>
</feature>
<proteinExistence type="predicted"/>
<gene>
    <name evidence="3" type="ORF">Ae201684_017127</name>
</gene>
<feature type="compositionally biased region" description="Polar residues" evidence="1">
    <location>
        <begin position="218"/>
        <end position="239"/>
    </location>
</feature>
<feature type="compositionally biased region" description="Basic and acidic residues" evidence="1">
    <location>
        <begin position="240"/>
        <end position="254"/>
    </location>
</feature>
<evidence type="ECO:0000313" key="4">
    <source>
        <dbReference type="Proteomes" id="UP000481153"/>
    </source>
</evidence>
<feature type="chain" id="PRO_5026155057" description="Glycine zipper 2TM domain-containing protein" evidence="2">
    <location>
        <begin position="16"/>
        <end position="297"/>
    </location>
</feature>
<keyword evidence="2" id="KW-0732">Signal</keyword>
<reference evidence="3 4" key="1">
    <citation type="submission" date="2019-07" db="EMBL/GenBank/DDBJ databases">
        <title>Genomics analysis of Aphanomyces spp. identifies a new class of oomycete effector associated with host adaptation.</title>
        <authorList>
            <person name="Gaulin E."/>
        </authorList>
    </citation>
    <scope>NUCLEOTIDE SEQUENCE [LARGE SCALE GENOMIC DNA]</scope>
    <source>
        <strain evidence="3 4">ATCC 201684</strain>
    </source>
</reference>
<dbReference type="VEuPathDB" id="FungiDB:AeMF1_018688"/>
<dbReference type="Proteomes" id="UP000481153">
    <property type="component" value="Unassembled WGS sequence"/>
</dbReference>
<sequence length="297" mass="29971">MRVLLFVVVATSVLGWGHPLERISPAQGRQVNRFLKGKYERQWKRQGGNYGEIVGGGAGNAVGQLASAALGTLTGGNIGTRAGRSGLGAAARISGEYLGGNYGGKAGAFLGRQVDKRTKTGRQAQATAANAKKAEAEALKKPVLYSGGDYQKAKLSRTGTSPALLQRNKGAPGGASTSGNKPQVNNKGKAPVNAGGSSGASTSGTKGSPSKALASTKHGASTSGTKSAPSSPSRPTSGQGDKKPGAFSRAKESVKTTLRNAVTPSANKMLRLNAIAPRPPPAGKSGGGQAVVKSKKK</sequence>
<accession>A0A6G0WCP5</accession>
<comment type="caution">
    <text evidence="3">The sequence shown here is derived from an EMBL/GenBank/DDBJ whole genome shotgun (WGS) entry which is preliminary data.</text>
</comment>